<dbReference type="RefSeq" id="WP_131410722.1">
    <property type="nucleotide sequence ID" value="NZ_SJTG01000003.1"/>
</dbReference>
<name>A0A4R0YRV4_9GAMM</name>
<evidence type="ECO:0008006" key="3">
    <source>
        <dbReference type="Google" id="ProtNLM"/>
    </source>
</evidence>
<keyword evidence="2" id="KW-1185">Reference proteome</keyword>
<dbReference type="Proteomes" id="UP000291822">
    <property type="component" value="Unassembled WGS sequence"/>
</dbReference>
<gene>
    <name evidence="1" type="ORF">EZM97_21745</name>
</gene>
<organism evidence="1 2">
    <name type="scientific">Dyella soli</name>
    <dbReference type="NCBI Taxonomy" id="522319"/>
    <lineage>
        <taxon>Bacteria</taxon>
        <taxon>Pseudomonadati</taxon>
        <taxon>Pseudomonadota</taxon>
        <taxon>Gammaproteobacteria</taxon>
        <taxon>Lysobacterales</taxon>
        <taxon>Rhodanobacteraceae</taxon>
        <taxon>Dyella</taxon>
    </lineage>
</organism>
<evidence type="ECO:0000313" key="1">
    <source>
        <dbReference type="EMBL" id="TCI08874.1"/>
    </source>
</evidence>
<evidence type="ECO:0000313" key="2">
    <source>
        <dbReference type="Proteomes" id="UP000291822"/>
    </source>
</evidence>
<accession>A0A4R0YRV4</accession>
<proteinExistence type="predicted"/>
<comment type="caution">
    <text evidence="1">The sequence shown here is derived from an EMBL/GenBank/DDBJ whole genome shotgun (WGS) entry which is preliminary data.</text>
</comment>
<reference evidence="1 2" key="1">
    <citation type="submission" date="2019-02" db="EMBL/GenBank/DDBJ databases">
        <title>Dyella amyloliquefaciens sp. nov., isolated from forest soil.</title>
        <authorList>
            <person name="Gao Z.-H."/>
            <person name="Qiu L.-H."/>
        </authorList>
    </citation>
    <scope>NUCLEOTIDE SEQUENCE [LARGE SCALE GENOMIC DNA]</scope>
    <source>
        <strain evidence="1 2">KACC 12747</strain>
    </source>
</reference>
<sequence>MTRAGRQRAWIIAAAVALVAVAAWQWQHDRAAAPGTLLAAPPASISKVELSIGSRPAEHYTRHDGHWWRTDDGNVRADDGRLGELTDTAAAAVLSWRPISDFEPARIGLAPPAAVLSLDGQRLEFGETSVTGPQRYVRVGDRVALVSVRYTPRPVSGQAVHAQ</sequence>
<dbReference type="AlphaFoldDB" id="A0A4R0YRV4"/>
<dbReference type="EMBL" id="SJTG01000003">
    <property type="protein sequence ID" value="TCI08874.1"/>
    <property type="molecule type" value="Genomic_DNA"/>
</dbReference>
<protein>
    <recommendedName>
        <fullName evidence="3">DUF4340 domain-containing protein</fullName>
    </recommendedName>
</protein>